<comment type="caution">
    <text evidence="1">The sequence shown here is derived from an EMBL/GenBank/DDBJ whole genome shotgun (WGS) entry which is preliminary data.</text>
</comment>
<keyword evidence="2" id="KW-1185">Reference proteome</keyword>
<gene>
    <name evidence="1" type="ORF">I551_8638</name>
</gene>
<reference evidence="1 2" key="1">
    <citation type="submission" date="2014-01" db="EMBL/GenBank/DDBJ databases">
        <authorList>
            <person name="Dobos K."/>
            <person name="Lenaerts A."/>
            <person name="Ordway D."/>
            <person name="DeGroote M.A."/>
            <person name="Parker T."/>
            <person name="Sizemore C."/>
            <person name="Tallon L.J."/>
            <person name="Sadzewicz L.K."/>
            <person name="Sengamalay N."/>
            <person name="Fraser C.M."/>
            <person name="Hine E."/>
            <person name="Shefchek K.A."/>
            <person name="Das S.P."/>
            <person name="Tettelin H."/>
        </authorList>
    </citation>
    <scope>NUCLEOTIDE SEQUENCE [LARGE SCALE GENOMIC DNA]</scope>
    <source>
        <strain evidence="1 2">Harvey</strain>
    </source>
</reference>
<organism evidence="1 2">
    <name type="scientific">Mycobacterium ulcerans str. Harvey</name>
    <dbReference type="NCBI Taxonomy" id="1299332"/>
    <lineage>
        <taxon>Bacteria</taxon>
        <taxon>Bacillati</taxon>
        <taxon>Actinomycetota</taxon>
        <taxon>Actinomycetes</taxon>
        <taxon>Mycobacteriales</taxon>
        <taxon>Mycobacteriaceae</taxon>
        <taxon>Mycobacterium</taxon>
        <taxon>Mycobacterium ulcerans group</taxon>
    </lineage>
</organism>
<dbReference type="EMBL" id="JAOL01000018">
    <property type="protein sequence ID" value="EUA94104.1"/>
    <property type="molecule type" value="Genomic_DNA"/>
</dbReference>
<accession>A0ABN0RAF6</accession>
<sequence length="37" mass="3710">MANQGVAQGLVPAADLGASMSMSRASTPVFEMGSIRA</sequence>
<dbReference type="Proteomes" id="UP000020681">
    <property type="component" value="Unassembled WGS sequence"/>
</dbReference>
<protein>
    <submittedName>
        <fullName evidence="1">Uncharacterized protein</fullName>
    </submittedName>
</protein>
<evidence type="ECO:0000313" key="2">
    <source>
        <dbReference type="Proteomes" id="UP000020681"/>
    </source>
</evidence>
<proteinExistence type="predicted"/>
<name>A0ABN0RAF6_MYCUL</name>
<evidence type="ECO:0000313" key="1">
    <source>
        <dbReference type="EMBL" id="EUA94104.1"/>
    </source>
</evidence>